<protein>
    <submittedName>
        <fullName evidence="11">Kell blood group glycoprotein</fullName>
    </submittedName>
</protein>
<evidence type="ECO:0000256" key="2">
    <source>
        <dbReference type="ARBA" id="ARBA00022670"/>
    </source>
</evidence>
<evidence type="ECO:0000313" key="11">
    <source>
        <dbReference type="EMBL" id="KAB1276410.1"/>
    </source>
</evidence>
<evidence type="ECO:0000259" key="9">
    <source>
        <dbReference type="Pfam" id="PF01431"/>
    </source>
</evidence>
<dbReference type="GO" id="GO:0005886">
    <property type="term" value="C:plasma membrane"/>
    <property type="evidence" value="ECO:0007669"/>
    <property type="project" value="TreeGrafter"/>
</dbReference>
<dbReference type="InterPro" id="IPR042089">
    <property type="entry name" value="Peptidase_M13_dom_2"/>
</dbReference>
<dbReference type="CDD" id="cd08662">
    <property type="entry name" value="M13"/>
    <property type="match status" value="1"/>
</dbReference>
<keyword evidence="4" id="KW-0378">Hydrolase</keyword>
<comment type="caution">
    <text evidence="11">The sequence shown here is derived from an EMBL/GenBank/DDBJ whole genome shotgun (WGS) entry which is preliminary data.</text>
</comment>
<reference evidence="11 12" key="1">
    <citation type="journal article" date="2019" name="Mol. Ecol. Resour.">
        <title>Improving Illumina assemblies with Hi-C and long reads: an example with the North African dromedary.</title>
        <authorList>
            <person name="Elbers J.P."/>
            <person name="Rogers M.F."/>
            <person name="Perelman P.L."/>
            <person name="Proskuryakova A.A."/>
            <person name="Serdyukova N.A."/>
            <person name="Johnson W.E."/>
            <person name="Horin P."/>
            <person name="Corander J."/>
            <person name="Murphy D."/>
            <person name="Burger P.A."/>
        </authorList>
    </citation>
    <scope>NUCLEOTIDE SEQUENCE [LARGE SCALE GENOMIC DNA]</scope>
    <source>
        <strain evidence="11">Drom800</strain>
        <tissue evidence="11">Blood</tissue>
    </source>
</reference>
<keyword evidence="8" id="KW-0812">Transmembrane</keyword>
<dbReference type="PANTHER" id="PTHR11733">
    <property type="entry name" value="ZINC METALLOPROTEASE FAMILY M13 NEPRILYSIN-RELATED"/>
    <property type="match status" value="1"/>
</dbReference>
<dbReference type="InterPro" id="IPR018497">
    <property type="entry name" value="Peptidase_M13_C"/>
</dbReference>
<evidence type="ECO:0000256" key="5">
    <source>
        <dbReference type="ARBA" id="ARBA00022833"/>
    </source>
</evidence>
<feature type="domain" description="Peptidase M13 N-terminal" evidence="10">
    <location>
        <begin position="185"/>
        <end position="453"/>
    </location>
</feature>
<dbReference type="PANTHER" id="PTHR11733:SF128">
    <property type="entry name" value="KELL BLOOD GROUP GLYCOPROTEIN"/>
    <property type="match status" value="1"/>
</dbReference>
<evidence type="ECO:0000256" key="3">
    <source>
        <dbReference type="ARBA" id="ARBA00022723"/>
    </source>
</evidence>
<keyword evidence="6" id="KW-0482">Metalloprotease</keyword>
<comment type="cofactor">
    <cofactor evidence="1">
        <name>Zn(2+)</name>
        <dbReference type="ChEBI" id="CHEBI:29105"/>
    </cofactor>
</comment>
<keyword evidence="5" id="KW-0862">Zinc</keyword>
<accession>A0A5N4DZK5</accession>
<dbReference type="PRINTS" id="PR00786">
    <property type="entry name" value="NEPRILYSIN"/>
</dbReference>
<keyword evidence="3" id="KW-0479">Metal-binding</keyword>
<evidence type="ECO:0000256" key="1">
    <source>
        <dbReference type="ARBA" id="ARBA00001947"/>
    </source>
</evidence>
<feature type="transmembrane region" description="Helical" evidence="8">
    <location>
        <begin position="37"/>
        <end position="58"/>
    </location>
</feature>
<evidence type="ECO:0000313" key="12">
    <source>
        <dbReference type="Proteomes" id="UP000299084"/>
    </source>
</evidence>
<dbReference type="STRING" id="9838.ENSCDRP00005009320"/>
<keyword evidence="8" id="KW-1133">Transmembrane helix</keyword>
<keyword evidence="12" id="KW-1185">Reference proteome</keyword>
<dbReference type="InterPro" id="IPR024079">
    <property type="entry name" value="MetalloPept_cat_dom_sf"/>
</dbReference>
<dbReference type="GO" id="GO:0016485">
    <property type="term" value="P:protein processing"/>
    <property type="evidence" value="ECO:0007669"/>
    <property type="project" value="TreeGrafter"/>
</dbReference>
<gene>
    <name evidence="11" type="ORF">Cadr_000008536</name>
</gene>
<dbReference type="GO" id="GO:0046872">
    <property type="term" value="F:metal ion binding"/>
    <property type="evidence" value="ECO:0007669"/>
    <property type="project" value="UniProtKB-KW"/>
</dbReference>
<evidence type="ECO:0000256" key="4">
    <source>
        <dbReference type="ARBA" id="ARBA00022801"/>
    </source>
</evidence>
<keyword evidence="2" id="KW-0645">Protease</keyword>
<dbReference type="Pfam" id="PF05649">
    <property type="entry name" value="Peptidase_M13_N"/>
    <property type="match status" value="1"/>
</dbReference>
<dbReference type="SUPFAM" id="SSF55486">
    <property type="entry name" value="Metalloproteases ('zincins'), catalytic domain"/>
    <property type="match status" value="1"/>
</dbReference>
<evidence type="ECO:0000256" key="7">
    <source>
        <dbReference type="SAM" id="MobiDB-lite"/>
    </source>
</evidence>
<evidence type="ECO:0000259" key="10">
    <source>
        <dbReference type="Pfam" id="PF05649"/>
    </source>
</evidence>
<evidence type="ECO:0000256" key="8">
    <source>
        <dbReference type="SAM" id="Phobius"/>
    </source>
</evidence>
<dbReference type="Proteomes" id="UP000299084">
    <property type="component" value="Unassembled WGS sequence"/>
</dbReference>
<dbReference type="PROSITE" id="PS51885">
    <property type="entry name" value="NEPRILYSIN"/>
    <property type="match status" value="1"/>
</dbReference>
<dbReference type="Gene3D" id="3.40.390.10">
    <property type="entry name" value="Collagenase (Catalytic Domain)"/>
    <property type="match status" value="1"/>
</dbReference>
<dbReference type="AlphaFoldDB" id="A0A5N4DZK5"/>
<dbReference type="EMBL" id="JWIN03000007">
    <property type="protein sequence ID" value="KAB1276410.1"/>
    <property type="molecule type" value="Genomic_DNA"/>
</dbReference>
<dbReference type="InterPro" id="IPR000718">
    <property type="entry name" value="Peptidase_M13"/>
</dbReference>
<dbReference type="GO" id="GO:0004222">
    <property type="term" value="F:metalloendopeptidase activity"/>
    <property type="evidence" value="ECO:0007669"/>
    <property type="project" value="InterPro"/>
</dbReference>
<feature type="region of interest" description="Disordered" evidence="7">
    <location>
        <begin position="1"/>
        <end position="26"/>
    </location>
</feature>
<keyword evidence="8" id="KW-0472">Membrane</keyword>
<sequence>MGPERASGVGTRQRRERSPEEGLSPVQRRRWAMARRALMTVLSFSLVLGISLLLWAYVFRGCGPPPWESPHHVLFPSSELLPTAPCKTPVCWDLLDHYLASGNTSMDPCTDFFSFACGKANRTSNSLQALKEENKRRLRRILEAPGAWPLAPGEEKAFQFYNSCMDTGAIEAAGAGPLRQVIEEIDQPEFDIPLKRKLEVKTYTQILREYLTYLNRLGTLLGGDPSKVQDHAFSSISITSRLFQFLSPLEQRWAQGKLFQMVTIDQLQPLYPSFKEMAPVVDWLSCLQATFTPMSLSPSHPIAVHDLEYLKNMSQLVEKELSKDRFAPTGFLQSHMILGLVGTLSPALDSKFQEAHRVLNQKLRELTDGPPLPTYPRWMMCVEESEAFFEPTLAALFAQETFGRSTQSAAMELFTVIKEALITRLQRLPWVDEETRKEALNKVAQVQVKMGAPEWALKPDLARQKYRDIQLQPSFLQSFLSCVRSRRARIIRSFLQPFPHHRWQVPPWGVNAYYSVSDHAVVFPAGLLQPPFFHPGYPRAVNFGAAGSIMAHEMLHILYQLCEYSGPLGVFPGGCPACDTRSLQGALLCLERHYASFPLPKGISFNGSRTFLENAADTGGLAIALQAYNKRLLWYRGETTLPHLDLSPRQLFFRSYAQELFPAMSSA</sequence>
<dbReference type="Pfam" id="PF01431">
    <property type="entry name" value="Peptidase_M13"/>
    <property type="match status" value="1"/>
</dbReference>
<dbReference type="Gene3D" id="1.10.1380.10">
    <property type="entry name" value="Neutral endopeptidase , domain2"/>
    <property type="match status" value="1"/>
</dbReference>
<feature type="domain" description="Peptidase M13 C-terminal" evidence="9">
    <location>
        <begin position="511"/>
        <end position="659"/>
    </location>
</feature>
<name>A0A5N4DZK5_CAMDR</name>
<proteinExistence type="predicted"/>
<evidence type="ECO:0000256" key="6">
    <source>
        <dbReference type="ARBA" id="ARBA00023049"/>
    </source>
</evidence>
<dbReference type="InterPro" id="IPR008753">
    <property type="entry name" value="Peptidase_M13_N"/>
</dbReference>
<organism evidence="11 12">
    <name type="scientific">Camelus dromedarius</name>
    <name type="common">Dromedary</name>
    <name type="synonym">Arabian camel</name>
    <dbReference type="NCBI Taxonomy" id="9838"/>
    <lineage>
        <taxon>Eukaryota</taxon>
        <taxon>Metazoa</taxon>
        <taxon>Chordata</taxon>
        <taxon>Craniata</taxon>
        <taxon>Vertebrata</taxon>
        <taxon>Euteleostomi</taxon>
        <taxon>Mammalia</taxon>
        <taxon>Eutheria</taxon>
        <taxon>Laurasiatheria</taxon>
        <taxon>Artiodactyla</taxon>
        <taxon>Tylopoda</taxon>
        <taxon>Camelidae</taxon>
        <taxon>Camelus</taxon>
    </lineage>
</organism>